<organism evidence="2 3">
    <name type="scientific">Pochonia chlamydosporia 170</name>
    <dbReference type="NCBI Taxonomy" id="1380566"/>
    <lineage>
        <taxon>Eukaryota</taxon>
        <taxon>Fungi</taxon>
        <taxon>Dikarya</taxon>
        <taxon>Ascomycota</taxon>
        <taxon>Pezizomycotina</taxon>
        <taxon>Sordariomycetes</taxon>
        <taxon>Hypocreomycetidae</taxon>
        <taxon>Hypocreales</taxon>
        <taxon>Clavicipitaceae</taxon>
        <taxon>Pochonia</taxon>
    </lineage>
</organism>
<accession>A0A179EZI4</accession>
<dbReference type="KEGG" id="pchm:VFPPC_14749"/>
<dbReference type="EMBL" id="LSBJ02000010">
    <property type="protein sequence ID" value="OAQ58578.2"/>
    <property type="molecule type" value="Genomic_DNA"/>
</dbReference>
<keyword evidence="1" id="KW-0732">Signal</keyword>
<dbReference type="GeneID" id="28856511"/>
<keyword evidence="3" id="KW-1185">Reference proteome</keyword>
<dbReference type="Proteomes" id="UP000078397">
    <property type="component" value="Unassembled WGS sequence"/>
</dbReference>
<evidence type="ECO:0000256" key="1">
    <source>
        <dbReference type="SAM" id="SignalP"/>
    </source>
</evidence>
<evidence type="ECO:0000313" key="2">
    <source>
        <dbReference type="EMBL" id="OAQ58578.2"/>
    </source>
</evidence>
<dbReference type="RefSeq" id="XP_022283965.1">
    <property type="nucleotide sequence ID" value="XM_022428928.1"/>
</dbReference>
<dbReference type="Pfam" id="PF12296">
    <property type="entry name" value="HsbA"/>
    <property type="match status" value="1"/>
</dbReference>
<sequence>MVAIAKFLLLALPATATPLIRSVQDVISDLQTKITPQIITLNADVVAFPASGVNGAATIHTDIQTLTTTLNKATTTVEKTGSFGAVYAVHIANLIQGQVSGVVATLVAFASQKISWEGMPGGTAQLRVELQDLGGAFDVYADAAIAATPLVSQVGLITVKLELSAAFATAIAVFSGQKGAGLKNGF</sequence>
<reference evidence="2 3" key="1">
    <citation type="journal article" date="2016" name="PLoS Pathog.">
        <title>Biosynthesis of antibiotic leucinostatins in bio-control fungus Purpureocillium lilacinum and their inhibition on phytophthora revealed by genome mining.</title>
        <authorList>
            <person name="Wang G."/>
            <person name="Liu Z."/>
            <person name="Lin R."/>
            <person name="Li E."/>
            <person name="Mao Z."/>
            <person name="Ling J."/>
            <person name="Yang Y."/>
            <person name="Yin W.B."/>
            <person name="Xie B."/>
        </authorList>
    </citation>
    <scope>NUCLEOTIDE SEQUENCE [LARGE SCALE GENOMIC DNA]</scope>
    <source>
        <strain evidence="2">170</strain>
    </source>
</reference>
<gene>
    <name evidence="2" type="ORF">VFPPC_14749</name>
</gene>
<comment type="caution">
    <text evidence="2">The sequence shown here is derived from an EMBL/GenBank/DDBJ whole genome shotgun (WGS) entry which is preliminary data.</text>
</comment>
<dbReference type="AlphaFoldDB" id="A0A179EZI4"/>
<feature type="chain" id="PRO_5012520374" evidence="1">
    <location>
        <begin position="17"/>
        <end position="186"/>
    </location>
</feature>
<proteinExistence type="predicted"/>
<dbReference type="InterPro" id="IPR021054">
    <property type="entry name" value="Cell_wall_mannoprotein_1"/>
</dbReference>
<name>A0A179EZI4_METCM</name>
<evidence type="ECO:0000313" key="3">
    <source>
        <dbReference type="Proteomes" id="UP000078397"/>
    </source>
</evidence>
<feature type="signal peptide" evidence="1">
    <location>
        <begin position="1"/>
        <end position="16"/>
    </location>
</feature>
<protein>
    <submittedName>
        <fullName evidence="2">Hydrophobic surface binding protein A domain-containing protein</fullName>
    </submittedName>
</protein>